<keyword evidence="2" id="KW-0378">Hydrolase</keyword>
<dbReference type="InterPro" id="IPR036866">
    <property type="entry name" value="RibonucZ/Hydroxyglut_hydro"/>
</dbReference>
<evidence type="ECO:0000313" key="3">
    <source>
        <dbReference type="Proteomes" id="UP000027601"/>
    </source>
</evidence>
<dbReference type="RefSeq" id="WP_024996059.1">
    <property type="nucleotide sequence ID" value="NZ_ATZI01000001.1"/>
</dbReference>
<dbReference type="PANTHER" id="PTHR13754">
    <property type="entry name" value="METALLO-BETA-LACTAMASE SUPERFAMILY PROTEIN"/>
    <property type="match status" value="1"/>
</dbReference>
<dbReference type="CDD" id="cd07713">
    <property type="entry name" value="DHPS-like_MBL-fold"/>
    <property type="match status" value="1"/>
</dbReference>
<reference evidence="2 3" key="1">
    <citation type="journal article" date="2015" name="Microbes Environ.">
        <title>Distribution and evolution of nitrogen fixation genes in the phylum bacteroidetes.</title>
        <authorList>
            <person name="Inoue J."/>
            <person name="Oshima K."/>
            <person name="Suda W."/>
            <person name="Sakamoto M."/>
            <person name="Iino T."/>
            <person name="Noda S."/>
            <person name="Hongoh Y."/>
            <person name="Hattori M."/>
            <person name="Ohkuma M."/>
        </authorList>
    </citation>
    <scope>NUCLEOTIDE SEQUENCE [LARGE SCALE GENOMIC DNA]</scope>
    <source>
        <strain evidence="2 3">JCM 15093</strain>
    </source>
</reference>
<dbReference type="OrthoDB" id="9803916at2"/>
<dbReference type="EMBL" id="BAJS01000004">
    <property type="protein sequence ID" value="GAK36068.1"/>
    <property type="molecule type" value="Genomic_DNA"/>
</dbReference>
<dbReference type="STRING" id="1121097.GCA_000428125_00026"/>
<proteinExistence type="predicted"/>
<dbReference type="SUPFAM" id="SSF56281">
    <property type="entry name" value="Metallo-hydrolase/oxidoreductase"/>
    <property type="match status" value="1"/>
</dbReference>
<dbReference type="GO" id="GO:0016787">
    <property type="term" value="F:hydrolase activity"/>
    <property type="evidence" value="ECO:0007669"/>
    <property type="project" value="UniProtKB-KW"/>
</dbReference>
<dbReference type="Gene3D" id="3.60.15.10">
    <property type="entry name" value="Ribonuclease Z/Hydroxyacylglutathione hydrolase-like"/>
    <property type="match status" value="1"/>
</dbReference>
<dbReference type="AlphaFoldDB" id="A0A069CZP7"/>
<dbReference type="eggNOG" id="COG1237">
    <property type="taxonomic scope" value="Bacteria"/>
</dbReference>
<evidence type="ECO:0000259" key="1">
    <source>
        <dbReference type="Pfam" id="PF00753"/>
    </source>
</evidence>
<accession>A0A069CZP7</accession>
<gene>
    <name evidence="2" type="ORF">JCM15093_1202</name>
</gene>
<dbReference type="Proteomes" id="UP000027601">
    <property type="component" value="Unassembled WGS sequence"/>
</dbReference>
<comment type="caution">
    <text evidence="2">The sequence shown here is derived from an EMBL/GenBank/DDBJ whole genome shotgun (WGS) entry which is preliminary data.</text>
</comment>
<organism evidence="2 3">
    <name type="scientific">Bacteroides graminisolvens DSM 19988 = JCM 15093</name>
    <dbReference type="NCBI Taxonomy" id="1121097"/>
    <lineage>
        <taxon>Bacteria</taxon>
        <taxon>Pseudomonadati</taxon>
        <taxon>Bacteroidota</taxon>
        <taxon>Bacteroidia</taxon>
        <taxon>Bacteroidales</taxon>
        <taxon>Bacteroidaceae</taxon>
        <taxon>Bacteroides</taxon>
    </lineage>
</organism>
<dbReference type="InterPro" id="IPR052926">
    <property type="entry name" value="Metallo-beta-lactamase_dom"/>
</dbReference>
<dbReference type="GO" id="GO:0016740">
    <property type="term" value="F:transferase activity"/>
    <property type="evidence" value="ECO:0007669"/>
    <property type="project" value="TreeGrafter"/>
</dbReference>
<evidence type="ECO:0000313" key="2">
    <source>
        <dbReference type="EMBL" id="GAK36068.1"/>
    </source>
</evidence>
<sequence length="279" mass="31137">MLDLTVLIDNNAAFLDKELLTEHGLSFYFKVDGLACLYDLGASDKWLNNANKLGIHAEEVDHLILSHGHKDHTGGLSTFLQVNKSAKIFVSDKAFKYKYLTYRHEKPRDISSDSSLFAKYADRFVLLTEDCLLSPHVYLIHNRVFEHRLPVGNQFLRIVADGQEKPYIPNDEVALVIRIDDGIVILSACSHSGVLNIIQSSVEITGCSKVLAFVGGTHLVDTDMEEKDDVASIARVLADKYPEMCLYTGHCTGSAAVDVFSEVLQNRFALFHSGMQLKF</sequence>
<dbReference type="InterPro" id="IPR041712">
    <property type="entry name" value="DHPS-like_MBL-fold"/>
</dbReference>
<dbReference type="InterPro" id="IPR001279">
    <property type="entry name" value="Metallo-B-lactamas"/>
</dbReference>
<dbReference type="Pfam" id="PF00753">
    <property type="entry name" value="Lactamase_B"/>
    <property type="match status" value="1"/>
</dbReference>
<protein>
    <submittedName>
        <fullName evidence="2">Metal dependent hydrolase</fullName>
    </submittedName>
</protein>
<name>A0A069CZP7_9BACE</name>
<dbReference type="PANTHER" id="PTHR13754:SF13">
    <property type="entry name" value="METALLO-BETA-LACTAMASE SUPERFAMILY PROTEIN (AFU_ORTHOLOGUE AFUA_3G07630)"/>
    <property type="match status" value="1"/>
</dbReference>
<feature type="domain" description="Metallo-beta-lactamase" evidence="1">
    <location>
        <begin position="30"/>
        <end position="109"/>
    </location>
</feature>
<keyword evidence="3" id="KW-1185">Reference proteome</keyword>